<proteinExistence type="predicted"/>
<sequence>DYPILYGRCDDLKKDKHELFGGNQWKLCITNRKAKNFKTNKTEKQLYSRCMI</sequence>
<dbReference type="Proteomes" id="UP000789920">
    <property type="component" value="Unassembled WGS sequence"/>
</dbReference>
<evidence type="ECO:0000313" key="2">
    <source>
        <dbReference type="Proteomes" id="UP000789920"/>
    </source>
</evidence>
<reference evidence="1" key="1">
    <citation type="submission" date="2021-06" db="EMBL/GenBank/DDBJ databases">
        <authorList>
            <person name="Kallberg Y."/>
            <person name="Tangrot J."/>
            <person name="Rosling A."/>
        </authorList>
    </citation>
    <scope>NUCLEOTIDE SEQUENCE</scope>
    <source>
        <strain evidence="1">MA461A</strain>
    </source>
</reference>
<gene>
    <name evidence="1" type="ORF">RPERSI_LOCUS13160</name>
</gene>
<protein>
    <submittedName>
        <fullName evidence="1">5306_t:CDS:1</fullName>
    </submittedName>
</protein>
<accession>A0ACA9QAB2</accession>
<organism evidence="1 2">
    <name type="scientific">Racocetra persica</name>
    <dbReference type="NCBI Taxonomy" id="160502"/>
    <lineage>
        <taxon>Eukaryota</taxon>
        <taxon>Fungi</taxon>
        <taxon>Fungi incertae sedis</taxon>
        <taxon>Mucoromycota</taxon>
        <taxon>Glomeromycotina</taxon>
        <taxon>Glomeromycetes</taxon>
        <taxon>Diversisporales</taxon>
        <taxon>Gigasporaceae</taxon>
        <taxon>Racocetra</taxon>
    </lineage>
</organism>
<keyword evidence="2" id="KW-1185">Reference proteome</keyword>
<dbReference type="EMBL" id="CAJVQC010028902">
    <property type="protein sequence ID" value="CAG8741057.1"/>
    <property type="molecule type" value="Genomic_DNA"/>
</dbReference>
<evidence type="ECO:0000313" key="1">
    <source>
        <dbReference type="EMBL" id="CAG8741057.1"/>
    </source>
</evidence>
<comment type="caution">
    <text evidence="1">The sequence shown here is derived from an EMBL/GenBank/DDBJ whole genome shotgun (WGS) entry which is preliminary data.</text>
</comment>
<name>A0ACA9QAB2_9GLOM</name>
<feature type="non-terminal residue" evidence="1">
    <location>
        <position position="1"/>
    </location>
</feature>